<dbReference type="AlphaFoldDB" id="A0A7S3YQ07"/>
<name>A0A7S3YQ07_9EUKA</name>
<proteinExistence type="predicted"/>
<evidence type="ECO:0000313" key="1">
    <source>
        <dbReference type="EMBL" id="CAE0658304.1"/>
    </source>
</evidence>
<accession>A0A7S3YQ07</accession>
<dbReference type="EMBL" id="HBIV01013438">
    <property type="protein sequence ID" value="CAE0658304.1"/>
    <property type="molecule type" value="Transcribed_RNA"/>
</dbReference>
<gene>
    <name evidence="1" type="ORF">LGLO00237_LOCUS9876</name>
</gene>
<protein>
    <submittedName>
        <fullName evidence="1">Uncharacterized protein</fullName>
    </submittedName>
</protein>
<reference evidence="1" key="1">
    <citation type="submission" date="2021-01" db="EMBL/GenBank/DDBJ databases">
        <authorList>
            <person name="Corre E."/>
            <person name="Pelletier E."/>
            <person name="Niang G."/>
            <person name="Scheremetjew M."/>
            <person name="Finn R."/>
            <person name="Kale V."/>
            <person name="Holt S."/>
            <person name="Cochrane G."/>
            <person name="Meng A."/>
            <person name="Brown T."/>
            <person name="Cohen L."/>
        </authorList>
    </citation>
    <scope>NUCLEOTIDE SEQUENCE</scope>
    <source>
        <strain evidence="1">CCCM811</strain>
    </source>
</reference>
<sequence>MYMHVQSADVKRPPHVLTTAYYRSLSTKSTELTRLKFARDAASSESAEDSIDSARRDAVLHNLLDSTVAQSRGQSSWFALFNVSMSSLLRLFVSIESVCGCSPFSLVMLF</sequence>
<organism evidence="1">
    <name type="scientific">Lotharella globosa</name>
    <dbReference type="NCBI Taxonomy" id="91324"/>
    <lineage>
        <taxon>Eukaryota</taxon>
        <taxon>Sar</taxon>
        <taxon>Rhizaria</taxon>
        <taxon>Cercozoa</taxon>
        <taxon>Chlorarachniophyceae</taxon>
        <taxon>Lotharella</taxon>
    </lineage>
</organism>